<keyword evidence="1" id="KW-0732">Signal</keyword>
<accession>A0ABU8E3H9</accession>
<feature type="chain" id="PRO_5047299552" description="LGFP repeat-containing protein" evidence="1">
    <location>
        <begin position="35"/>
        <end position="494"/>
    </location>
</feature>
<dbReference type="RefSeq" id="WP_336391970.1">
    <property type="nucleotide sequence ID" value="NZ_JBAPLV010000005.1"/>
</dbReference>
<sequence length="494" mass="51273">MSAVPRTARMVVHTLTLLCVLAGVLGAVPPAAQPAPELVPAADISQFDPGNIISDSMFFDANALTAQQVQDFIAAKGRTCTPSGAGIPCLKDYRETTFTRTPDGICDGTYTGAPGESAGMIIWKVGQACGISPKVLLVLLQKEQALLTATGAGLTARRYQIAAGMGCPDTAACDTQYYGFYNQVYSAARQYQRYATYPRNYSYRAGATNTVYWSPTASCGTSQVYIANQATAGLYNYTPYRPNAAALGAGYGTGDACSAYGNRNFWLYFTDWFGTTMSPGGDALLASYAERGGATGSLGAPRTGIICGLAAGGCGQVFADGTLYWSPASGVRAVAEPVLSTWGSRRESGILGYPVSEYACGMAQGGCGQAFQGGRIYYTWSTGAHALTGDVQSAWIAQGFENGPLGYPTTDLICGMAAGGCGQVFQAGRIYTTPTTGAHAVSGALHAAWAAQGFEAGALGYPTTDLICGMRSSGCGQVFQGGRIYSTPTTGAHA</sequence>
<name>A0ABU8E3H9_9ACTN</name>
<gene>
    <name evidence="2" type="ORF">UXQ13_06465</name>
</gene>
<reference evidence="2 3" key="1">
    <citation type="submission" date="2024-03" db="EMBL/GenBank/DDBJ databases">
        <title>Draft genome sequence of Klenkia terrae.</title>
        <authorList>
            <person name="Duangmal K."/>
            <person name="Chantavorakit T."/>
        </authorList>
    </citation>
    <scope>NUCLEOTIDE SEQUENCE [LARGE SCALE GENOMIC DNA]</scope>
    <source>
        <strain evidence="2 3">JCM 17786</strain>
    </source>
</reference>
<dbReference type="InterPro" id="IPR013207">
    <property type="entry name" value="LGFP"/>
</dbReference>
<dbReference type="Pfam" id="PF08310">
    <property type="entry name" value="LGFP"/>
    <property type="match status" value="4"/>
</dbReference>
<comment type="caution">
    <text evidence="2">The sequence shown here is derived from an EMBL/GenBank/DDBJ whole genome shotgun (WGS) entry which is preliminary data.</text>
</comment>
<evidence type="ECO:0000313" key="2">
    <source>
        <dbReference type="EMBL" id="MEI4278105.1"/>
    </source>
</evidence>
<proteinExistence type="predicted"/>
<feature type="non-terminal residue" evidence="2">
    <location>
        <position position="494"/>
    </location>
</feature>
<feature type="signal peptide" evidence="1">
    <location>
        <begin position="1"/>
        <end position="34"/>
    </location>
</feature>
<organism evidence="2 3">
    <name type="scientific">Klenkia terrae</name>
    <dbReference type="NCBI Taxonomy" id="1052259"/>
    <lineage>
        <taxon>Bacteria</taxon>
        <taxon>Bacillati</taxon>
        <taxon>Actinomycetota</taxon>
        <taxon>Actinomycetes</taxon>
        <taxon>Geodermatophilales</taxon>
        <taxon>Geodermatophilaceae</taxon>
        <taxon>Klenkia</taxon>
    </lineage>
</organism>
<keyword evidence="3" id="KW-1185">Reference proteome</keyword>
<evidence type="ECO:0000256" key="1">
    <source>
        <dbReference type="SAM" id="SignalP"/>
    </source>
</evidence>
<protein>
    <recommendedName>
        <fullName evidence="4">LGFP repeat-containing protein</fullName>
    </recommendedName>
</protein>
<dbReference type="EMBL" id="JBAPLV010000005">
    <property type="protein sequence ID" value="MEI4278105.1"/>
    <property type="molecule type" value="Genomic_DNA"/>
</dbReference>
<evidence type="ECO:0008006" key="4">
    <source>
        <dbReference type="Google" id="ProtNLM"/>
    </source>
</evidence>
<dbReference type="Proteomes" id="UP001373496">
    <property type="component" value="Unassembled WGS sequence"/>
</dbReference>
<evidence type="ECO:0000313" key="3">
    <source>
        <dbReference type="Proteomes" id="UP001373496"/>
    </source>
</evidence>